<feature type="domain" description="MacB-like periplasmic core" evidence="2">
    <location>
        <begin position="22"/>
        <end position="140"/>
    </location>
</feature>
<evidence type="ECO:0000259" key="2">
    <source>
        <dbReference type="Pfam" id="PF12704"/>
    </source>
</evidence>
<dbReference type="HOGENOM" id="CLU_000604_8_1_0"/>
<dbReference type="PANTHER" id="PTHR30489">
    <property type="entry name" value="LIPOPROTEIN-RELEASING SYSTEM TRANSMEMBRANE PROTEIN LOLE"/>
    <property type="match status" value="1"/>
</dbReference>
<dbReference type="EMBL" id="AP012338">
    <property type="protein sequence ID" value="BAM03403.1"/>
    <property type="molecule type" value="Genomic_DNA"/>
</dbReference>
<keyword evidence="1" id="KW-0812">Transmembrane</keyword>
<dbReference type="KEGG" id="phm:PSMK_12440"/>
<dbReference type="GO" id="GO:0044874">
    <property type="term" value="P:lipoprotein localization to outer membrane"/>
    <property type="evidence" value="ECO:0007669"/>
    <property type="project" value="TreeGrafter"/>
</dbReference>
<keyword evidence="1" id="KW-1133">Transmembrane helix</keyword>
<feature type="transmembrane region" description="Helical" evidence="1">
    <location>
        <begin position="21"/>
        <end position="46"/>
    </location>
</feature>
<dbReference type="Proteomes" id="UP000007881">
    <property type="component" value="Chromosome"/>
</dbReference>
<feature type="transmembrane region" description="Helical" evidence="1">
    <location>
        <begin position="484"/>
        <end position="502"/>
    </location>
</feature>
<reference evidence="3 4" key="1">
    <citation type="submission" date="2012-02" db="EMBL/GenBank/DDBJ databases">
        <title>Complete genome sequence of Phycisphaera mikurensis NBRC 102666.</title>
        <authorList>
            <person name="Ankai A."/>
            <person name="Hosoyama A."/>
            <person name="Terui Y."/>
            <person name="Sekine M."/>
            <person name="Fukai R."/>
            <person name="Kato Y."/>
            <person name="Nakamura S."/>
            <person name="Yamada-Narita S."/>
            <person name="Kawakoshi A."/>
            <person name="Fukunaga Y."/>
            <person name="Yamazaki S."/>
            <person name="Fujita N."/>
        </authorList>
    </citation>
    <scope>NUCLEOTIDE SEQUENCE [LARGE SCALE GENOMIC DNA]</scope>
    <source>
        <strain evidence="4">NBRC 102666 / KCTC 22515 / FYK2301M01</strain>
    </source>
</reference>
<dbReference type="OrthoDB" id="9808461at2"/>
<evidence type="ECO:0000313" key="3">
    <source>
        <dbReference type="EMBL" id="BAM03403.1"/>
    </source>
</evidence>
<keyword evidence="1" id="KW-0472">Membrane</keyword>
<protein>
    <submittedName>
        <fullName evidence="3">Hypothetical membrane protein</fullName>
    </submittedName>
</protein>
<gene>
    <name evidence="3" type="ordered locus">PSMK_12440</name>
</gene>
<evidence type="ECO:0000256" key="1">
    <source>
        <dbReference type="SAM" id="Phobius"/>
    </source>
</evidence>
<feature type="transmembrane region" description="Helical" evidence="1">
    <location>
        <begin position="406"/>
        <end position="433"/>
    </location>
</feature>
<dbReference type="GO" id="GO:0098797">
    <property type="term" value="C:plasma membrane protein complex"/>
    <property type="evidence" value="ECO:0007669"/>
    <property type="project" value="TreeGrafter"/>
</dbReference>
<name>I0IDR5_PHYMF</name>
<evidence type="ECO:0000313" key="4">
    <source>
        <dbReference type="Proteomes" id="UP000007881"/>
    </source>
</evidence>
<dbReference type="PANTHER" id="PTHR30489:SF0">
    <property type="entry name" value="LIPOPROTEIN-RELEASING SYSTEM TRANSMEMBRANE PROTEIN LOLE"/>
    <property type="match status" value="1"/>
</dbReference>
<organism evidence="3 4">
    <name type="scientific">Phycisphaera mikurensis (strain NBRC 102666 / KCTC 22515 / FYK2301M01)</name>
    <dbReference type="NCBI Taxonomy" id="1142394"/>
    <lineage>
        <taxon>Bacteria</taxon>
        <taxon>Pseudomonadati</taxon>
        <taxon>Planctomycetota</taxon>
        <taxon>Phycisphaerae</taxon>
        <taxon>Phycisphaerales</taxon>
        <taxon>Phycisphaeraceae</taxon>
        <taxon>Phycisphaera</taxon>
    </lineage>
</organism>
<dbReference type="STRING" id="1142394.PSMK_12440"/>
<dbReference type="InterPro" id="IPR051447">
    <property type="entry name" value="Lipoprotein-release_system"/>
</dbReference>
<accession>I0IDR5</accession>
<dbReference type="RefSeq" id="WP_014436622.1">
    <property type="nucleotide sequence ID" value="NC_017080.1"/>
</dbReference>
<feature type="transmembrane region" description="Helical" evidence="1">
    <location>
        <begin position="361"/>
        <end position="385"/>
    </location>
</feature>
<feature type="transmembrane region" description="Helical" evidence="1">
    <location>
        <begin position="538"/>
        <end position="558"/>
    </location>
</feature>
<dbReference type="InterPro" id="IPR025857">
    <property type="entry name" value="MacB_PCD"/>
</dbReference>
<dbReference type="eggNOG" id="COG4591">
    <property type="taxonomic scope" value="Bacteria"/>
</dbReference>
<dbReference type="Pfam" id="PF12704">
    <property type="entry name" value="MacB_PCD"/>
    <property type="match status" value="1"/>
</dbReference>
<sequence length="572" mass="60382">MPRPMYLLALIFAYLRRQLAPLLAALAVTLCTAMVIIVISVMGGFLTELKRAAHAITGDLVIEAYNPYGGFSGYEGLIEALEEDEIVASATPSIRWFGLLNLGGVFKPVQVQGVDFPAFDEVVGLEERLVWSEEEVQQRREELASYGFYEPPAPAGLGGALDPPFPTDPGPATADAPAPVAGAITGVEVHGGNRRDDAGVYGFGTSWVGREFTLTLVPLNERGTPGSYEPVRVPLAVANDFKSGLYEVDSGTVMVPLGVLQRALQMAPFEGVAGFDPLTGLGGERVRVSGRVTQVIVKLADAIDTDDDAELGGARRRVAELVGDHWDALRRERDAGVPPLTYTWVEMHGQLIGAVQNEKGMVTFLFVVISGVAVVMVATTFYMIVLAKTRDIGVLRAIGAARSGVLGLFLGYGLAVGVVGAAAGVALAVAVVLQLNAIQHFLATYLGVTGLLVGALGVGAAAGGTLAVAIGFVRQAMAWWLRRLVPGGALLLFLPALGLVLFRGGYAQRLNAAYRFVMWDPKTYFFDTIPTNLDAAEVVLIALGAVVSSVLGAVVPALRASAEDPVEALRAE</sequence>
<keyword evidence="4" id="KW-1185">Reference proteome</keyword>
<feature type="transmembrane region" description="Helical" evidence="1">
    <location>
        <begin position="445"/>
        <end position="472"/>
    </location>
</feature>
<proteinExistence type="predicted"/>
<dbReference type="AlphaFoldDB" id="I0IDR5"/>